<dbReference type="EMBL" id="NEVK01000001">
    <property type="protein sequence ID" value="OZI27530.1"/>
    <property type="molecule type" value="Genomic_DNA"/>
</dbReference>
<dbReference type="Pfam" id="PF14354">
    <property type="entry name" value="Lar_restr_allev"/>
    <property type="match status" value="1"/>
</dbReference>
<protein>
    <recommendedName>
        <fullName evidence="3">Restriction alleviation protein, Lar family</fullName>
    </recommendedName>
</protein>
<keyword evidence="2" id="KW-1185">Reference proteome</keyword>
<evidence type="ECO:0008006" key="3">
    <source>
        <dbReference type="Google" id="ProtNLM"/>
    </source>
</evidence>
<dbReference type="Proteomes" id="UP000216947">
    <property type="component" value="Unassembled WGS sequence"/>
</dbReference>
<organism evidence="1 2">
    <name type="scientific">Bordetella genomosp. 7</name>
    <dbReference type="NCBI Taxonomy" id="1416805"/>
    <lineage>
        <taxon>Bacteria</taxon>
        <taxon>Pseudomonadati</taxon>
        <taxon>Pseudomonadota</taxon>
        <taxon>Betaproteobacteria</taxon>
        <taxon>Burkholderiales</taxon>
        <taxon>Alcaligenaceae</taxon>
        <taxon>Bordetella</taxon>
    </lineage>
</organism>
<evidence type="ECO:0000313" key="1">
    <source>
        <dbReference type="EMBL" id="OZI27530.1"/>
    </source>
</evidence>
<comment type="caution">
    <text evidence="1">The sequence shown here is derived from an EMBL/GenBank/DDBJ whole genome shotgun (WGS) entry which is preliminary data.</text>
</comment>
<dbReference type="RefSeq" id="WP_094795875.1">
    <property type="nucleotide sequence ID" value="NZ_NEVK01000001.1"/>
</dbReference>
<name>A0A261RSD5_9BORD</name>
<accession>A0A261RSD5</accession>
<sequence length="90" mass="9636">MGGSAYTLRQVLPGEALSAGGGAMKTRHLSELQRSLKPCAHCGGPATLRPMRNAPLWFQVRCNAYDCGMASWAMLGEDAATQAWNRRGNG</sequence>
<reference evidence="2" key="1">
    <citation type="submission" date="2017-05" db="EMBL/GenBank/DDBJ databases">
        <title>Complete and WGS of Bordetella genogroups.</title>
        <authorList>
            <person name="Spilker T."/>
            <person name="Lipuma J."/>
        </authorList>
    </citation>
    <scope>NUCLEOTIDE SEQUENCE [LARGE SCALE GENOMIC DNA]</scope>
    <source>
        <strain evidence="2">AU18089</strain>
    </source>
</reference>
<proteinExistence type="predicted"/>
<gene>
    <name evidence="1" type="ORF">CAL19_02040</name>
</gene>
<evidence type="ECO:0000313" key="2">
    <source>
        <dbReference type="Proteomes" id="UP000216947"/>
    </source>
</evidence>
<dbReference type="AlphaFoldDB" id="A0A261RSD5"/>